<feature type="compositionally biased region" description="Basic and acidic residues" evidence="2">
    <location>
        <begin position="1280"/>
        <end position="1291"/>
    </location>
</feature>
<evidence type="ECO:0000313" key="4">
    <source>
        <dbReference type="Proteomes" id="UP001165082"/>
    </source>
</evidence>
<sequence length="1291" mass="144030">MEEIAASLKPVAKKDFSGLLESLNSAQAAYKGAFDDAGVKVVERMKNCLRCLRAADVAWYDLAHNLKKNDYSASLSCLMTARKCLYESSQGLPYVNPELDQTLSVLLNEDMTSLTMIAELAEKDGTEFKAKAAKALEKKALDKAASHASSANKCFTWIVSRSKLLSPDNYKYQKKEDFSSDESELNLSMDKLEDVPESKLCEMLMERFLEIFPSIKEDPFKVNVNGVQKSIERVKEIMRHVTESNALIKADNLMDEFYNLEENDLDGAIKSLEEAKTVYATSGYLKKAAEVSTIRVNTMGDVALEKVMPLLTEGKHVEAQKFMREAIYYYDQSGNRKMYQSVNQTLLCSQGDQLLTAFDKALEKGDYDTALGHGLEAVELYASSGDKERIALLGDPKVVVWRRAVDDADTLKLQSLKAVDERNLTNARQLASNAKSCLAWAGESGASIDDIFGVIKMAEKRWKGDELMKQALECVGDADRENTKNMLWLATQAYQVAQLEYQQLMGRAADIIAESETDPTFGLELEDNISKIYNVCRDGVKIANLQTVEVALKADEKLDEIGVLIRAELFGEAKDLIDEVRKTYFEIGFGEGNDRIKKTDAMLELVACGAQYYDSVGHKKFEESKEHIQRCKDLLRTVNDLPPATIMPPKEDVFGTTNAADTVIVRAITSGEKDLKDAKDYLKEKNFVASLKECDKAMRSYDWVAQYKDFSEIEDAVNELKAFISLVKREQAYSEGEACLEKALEAMADDSQHFPKAVLKAGEAIDCFIRSEAQDRVDEAMKLKAKANGCLFEKQARGLWAKNDFIKALDKCVKGHKCFEDSGVEDMAKKLGAFTKRVEGDLIMLSYDEAVTSTDWDRACKVMTDAHDCYNQSNDPKIMSLIEGIVPKNKVMQEATKKGDEFKTKATSALHRGGGTVVAQEFLNKAKECFLWSEVSLAKAGVNMVQKDIDSAEFQEKADKCLDEAYESWIGGGVKNKDETVRLMGLAKGYFKQAGASCFKSANDTSYIINVIDSADVNSLKCIEEMLVEEKIIDALDKCSDVLSGWTAVVRIQDPSKTVKKFVDFYVEKEQQLILVMSFLSKKNSIVAEIQGNRWGPPPVAMCEELMGIHGHLKEMAVNWKLTFAFEFLEPLVIAAQYACGVLKEEEKVVVKEKEEEKEGEKAVVVVEEEEEEAAVVLEEKEEEEAAEVVEEKEEATTAVVEEKMEEVGEAEEVEEAEEVGEVVEVGEIEEAAEEGSQATDNQYADEEFESSVETTTTANKDVVAEGGDLEFVDATNDEDEKKYEKEDFES</sequence>
<name>A0A9W7A1T3_9STRA</name>
<reference evidence="3" key="1">
    <citation type="submission" date="2022-07" db="EMBL/GenBank/DDBJ databases">
        <title>Genome analysis of Parmales, a sister group of diatoms, reveals the evolutionary specialization of diatoms from phago-mixotrophs to photoautotrophs.</title>
        <authorList>
            <person name="Ban H."/>
            <person name="Sato S."/>
            <person name="Yoshikawa S."/>
            <person name="Kazumasa Y."/>
            <person name="Nakamura Y."/>
            <person name="Ichinomiya M."/>
            <person name="Saitoh K."/>
            <person name="Sato N."/>
            <person name="Blanc-Mathieu R."/>
            <person name="Endo H."/>
            <person name="Kuwata A."/>
            <person name="Ogata H."/>
        </authorList>
    </citation>
    <scope>NUCLEOTIDE SEQUENCE</scope>
</reference>
<gene>
    <name evidence="3" type="ORF">TrRE_jg9183</name>
</gene>
<dbReference type="OrthoDB" id="192757at2759"/>
<keyword evidence="4" id="KW-1185">Reference proteome</keyword>
<dbReference type="Proteomes" id="UP001165082">
    <property type="component" value="Unassembled WGS sequence"/>
</dbReference>
<keyword evidence="1" id="KW-0175">Coiled coil</keyword>
<feature type="compositionally biased region" description="Acidic residues" evidence="2">
    <location>
        <begin position="1268"/>
        <end position="1279"/>
    </location>
</feature>
<dbReference type="EMBL" id="BRXZ01006466">
    <property type="protein sequence ID" value="GMH61118.1"/>
    <property type="molecule type" value="Genomic_DNA"/>
</dbReference>
<evidence type="ECO:0000256" key="1">
    <source>
        <dbReference type="SAM" id="Coils"/>
    </source>
</evidence>
<proteinExistence type="predicted"/>
<evidence type="ECO:0000256" key="2">
    <source>
        <dbReference type="SAM" id="MobiDB-lite"/>
    </source>
</evidence>
<comment type="caution">
    <text evidence="3">The sequence shown here is derived from an EMBL/GenBank/DDBJ whole genome shotgun (WGS) entry which is preliminary data.</text>
</comment>
<evidence type="ECO:0000313" key="3">
    <source>
        <dbReference type="EMBL" id="GMH61118.1"/>
    </source>
</evidence>
<protein>
    <submittedName>
        <fullName evidence="3">Uncharacterized protein</fullName>
    </submittedName>
</protein>
<organism evidence="3 4">
    <name type="scientific">Triparma retinervis</name>
    <dbReference type="NCBI Taxonomy" id="2557542"/>
    <lineage>
        <taxon>Eukaryota</taxon>
        <taxon>Sar</taxon>
        <taxon>Stramenopiles</taxon>
        <taxon>Ochrophyta</taxon>
        <taxon>Bolidophyceae</taxon>
        <taxon>Parmales</taxon>
        <taxon>Triparmaceae</taxon>
        <taxon>Triparma</taxon>
    </lineage>
</organism>
<accession>A0A9W7A1T3</accession>
<feature type="coiled-coil region" evidence="1">
    <location>
        <begin position="1151"/>
        <end position="1199"/>
    </location>
</feature>
<feature type="region of interest" description="Disordered" evidence="2">
    <location>
        <begin position="1231"/>
        <end position="1291"/>
    </location>
</feature>